<gene>
    <name evidence="1" type="ORF">BHAOGJBA_1319</name>
</gene>
<comment type="caution">
    <text evidence="1">The sequence shown here is derived from an EMBL/GenBank/DDBJ whole genome shotgun (WGS) entry which is preliminary data.</text>
</comment>
<dbReference type="Proteomes" id="UP001055247">
    <property type="component" value="Unassembled WGS sequence"/>
</dbReference>
<organism evidence="1 2">
    <name type="scientific">Methylobacterium hispanicum</name>
    <dbReference type="NCBI Taxonomy" id="270350"/>
    <lineage>
        <taxon>Bacteria</taxon>
        <taxon>Pseudomonadati</taxon>
        <taxon>Pseudomonadota</taxon>
        <taxon>Alphaproteobacteria</taxon>
        <taxon>Hyphomicrobiales</taxon>
        <taxon>Methylobacteriaceae</taxon>
        <taxon>Methylobacterium</taxon>
    </lineage>
</organism>
<evidence type="ECO:0000313" key="1">
    <source>
        <dbReference type="EMBL" id="GJD87814.1"/>
    </source>
</evidence>
<protein>
    <submittedName>
        <fullName evidence="1">Uncharacterized protein</fullName>
    </submittedName>
</protein>
<keyword evidence="2" id="KW-1185">Reference proteome</keyword>
<dbReference type="EMBL" id="BPQO01000004">
    <property type="protein sequence ID" value="GJD87814.1"/>
    <property type="molecule type" value="Genomic_DNA"/>
</dbReference>
<dbReference type="RefSeq" id="WP_238229805.1">
    <property type="nucleotide sequence ID" value="NZ_BPQO01000004.1"/>
</dbReference>
<proteinExistence type="predicted"/>
<name>A0AAV4ZH97_9HYPH</name>
<evidence type="ECO:0000313" key="2">
    <source>
        <dbReference type="Proteomes" id="UP001055247"/>
    </source>
</evidence>
<sequence>MAFDIDAFEASDPSRERAVSIALRKLLRRGYGVAAAEDASTGIHPFRWGYGSEGERGTRVWNVAVRSAPDDPAFSGILAIRETTMTYRTVDPRDVRETHEVRWYEYLPESAEVAATLKRHDGY</sequence>
<reference evidence="1" key="1">
    <citation type="journal article" date="2016" name="Front. Microbiol.">
        <title>Genome Sequence of the Piezophilic, Mesophilic Sulfate-Reducing Bacterium Desulfovibrio indicus J2T.</title>
        <authorList>
            <person name="Cao J."/>
            <person name="Maignien L."/>
            <person name="Shao Z."/>
            <person name="Alain K."/>
            <person name="Jebbar M."/>
        </authorList>
    </citation>
    <scope>NUCLEOTIDE SEQUENCE</scope>
    <source>
        <strain evidence="1">DSM 16372</strain>
    </source>
</reference>
<dbReference type="AlphaFoldDB" id="A0AAV4ZH97"/>
<accession>A0AAV4ZH97</accession>
<reference evidence="1" key="2">
    <citation type="submission" date="2021-08" db="EMBL/GenBank/DDBJ databases">
        <authorList>
            <person name="Tani A."/>
            <person name="Ola A."/>
            <person name="Ogura Y."/>
            <person name="Katsura K."/>
            <person name="Hayashi T."/>
        </authorList>
    </citation>
    <scope>NUCLEOTIDE SEQUENCE</scope>
    <source>
        <strain evidence="1">DSM 16372</strain>
    </source>
</reference>